<dbReference type="Proteomes" id="UP000233482">
    <property type="component" value="Unassembled WGS sequence"/>
</dbReference>
<dbReference type="Gene3D" id="2.40.30.200">
    <property type="match status" value="1"/>
</dbReference>
<evidence type="ECO:0000313" key="2">
    <source>
        <dbReference type="Proteomes" id="UP000233482"/>
    </source>
</evidence>
<evidence type="ECO:0000313" key="1">
    <source>
        <dbReference type="EMBL" id="PKE27164.1"/>
    </source>
</evidence>
<sequence>MVDRLKAGFTIYDKHSSELSLEVYDYTFPTPQMREIKETIPFMDGEYDFSFLYGEPTYNERIITMDSRCYINDYEKRTKHINYLKEWLIGKPKNKFISEFYPGLEFNMRCSSFEFDITAYGFDLKLIFTGDPKAKMSLTGKLVI</sequence>
<dbReference type="RefSeq" id="WP_101144040.1">
    <property type="nucleotide sequence ID" value="NZ_PIWM01000001.1"/>
</dbReference>
<dbReference type="AlphaFoldDB" id="A0A855GMD5"/>
<accession>A0A855GMD5</accession>
<comment type="caution">
    <text evidence="1">The sequence shown here is derived from an EMBL/GenBank/DDBJ whole genome shotgun (WGS) entry which is preliminary data.</text>
</comment>
<organism evidence="1 2">
    <name type="scientific">Macrococcoides caseolyticum</name>
    <dbReference type="NCBI Taxonomy" id="69966"/>
    <lineage>
        <taxon>Bacteria</taxon>
        <taxon>Bacillati</taxon>
        <taxon>Bacillota</taxon>
        <taxon>Bacilli</taxon>
        <taxon>Bacillales</taxon>
        <taxon>Staphylococcaceae</taxon>
        <taxon>Macrococcoides</taxon>
    </lineage>
</organism>
<reference evidence="1 2" key="1">
    <citation type="submission" date="2017-12" db="EMBL/GenBank/DDBJ databases">
        <title>Genomics of Macrococcus caseolyticus.</title>
        <authorList>
            <person name="MacFadyen A.C."/>
            <person name="Paterson G.K."/>
        </authorList>
    </citation>
    <scope>NUCLEOTIDE SEQUENCE [LARGE SCALE GENOMIC DNA]</scope>
    <source>
        <strain evidence="1 2">5788_EF188</strain>
    </source>
</reference>
<gene>
    <name evidence="1" type="ORF">CW686_01590</name>
</gene>
<protein>
    <submittedName>
        <fullName evidence="1">Uncharacterized protein</fullName>
    </submittedName>
</protein>
<proteinExistence type="predicted"/>
<name>A0A855GMD5_9STAP</name>
<dbReference type="EMBL" id="PIXC01000002">
    <property type="protein sequence ID" value="PKE27164.1"/>
    <property type="molecule type" value="Genomic_DNA"/>
</dbReference>